<comment type="caution">
    <text evidence="1">The sequence shown here is derived from an EMBL/GenBank/DDBJ whole genome shotgun (WGS) entry which is preliminary data.</text>
</comment>
<sequence length="97" mass="11614">MQTLTLKTESSFNNLAIDLNKVKRIKLDVDNPLAPKLWILYFYGQSRDNKECVIRIWFFNNAYERTYKLRNILNQYPHIQLRYLRQNTSKNTLGGCQ</sequence>
<dbReference type="EMBL" id="WHLY01000002">
    <property type="protein sequence ID" value="MPR35359.1"/>
    <property type="molecule type" value="Genomic_DNA"/>
</dbReference>
<dbReference type="Proteomes" id="UP000479293">
    <property type="component" value="Unassembled WGS sequence"/>
</dbReference>
<dbReference type="AlphaFoldDB" id="A0A7C9BT45"/>
<proteinExistence type="predicted"/>
<name>A0A7C9BT45_9BACT</name>
<evidence type="ECO:0000313" key="2">
    <source>
        <dbReference type="Proteomes" id="UP000479293"/>
    </source>
</evidence>
<organism evidence="1 2">
    <name type="scientific">Salmonirosea aquatica</name>
    <dbReference type="NCBI Taxonomy" id="2654236"/>
    <lineage>
        <taxon>Bacteria</taxon>
        <taxon>Pseudomonadati</taxon>
        <taxon>Bacteroidota</taxon>
        <taxon>Cytophagia</taxon>
        <taxon>Cytophagales</taxon>
        <taxon>Spirosomataceae</taxon>
        <taxon>Salmonirosea</taxon>
    </lineage>
</organism>
<evidence type="ECO:0000313" key="1">
    <source>
        <dbReference type="EMBL" id="MPR35359.1"/>
    </source>
</evidence>
<dbReference type="RefSeq" id="WP_152762341.1">
    <property type="nucleotide sequence ID" value="NZ_WHLY01000002.1"/>
</dbReference>
<protein>
    <submittedName>
        <fullName evidence="1">Uncharacterized protein</fullName>
    </submittedName>
</protein>
<accession>A0A7C9BT45</accession>
<gene>
    <name evidence="1" type="ORF">GBK04_18880</name>
</gene>
<reference evidence="1 2" key="1">
    <citation type="submission" date="2019-10" db="EMBL/GenBank/DDBJ databases">
        <title>Draft Genome Sequence of Cytophagaceae sp. SJW1-29.</title>
        <authorList>
            <person name="Choi A."/>
        </authorList>
    </citation>
    <scope>NUCLEOTIDE SEQUENCE [LARGE SCALE GENOMIC DNA]</scope>
    <source>
        <strain evidence="1 2">SJW1-29</strain>
    </source>
</reference>
<keyword evidence="2" id="KW-1185">Reference proteome</keyword>